<dbReference type="PANTHER" id="PTHR10314">
    <property type="entry name" value="CYSTATHIONINE BETA-SYNTHASE"/>
    <property type="match status" value="1"/>
</dbReference>
<proteinExistence type="predicted"/>
<sequence>MELETFETQDKLIEIIHHLDRRVGNTPLLRLLKSPNLYAKIEYTQFTHSIKIRPAMYIMREAILSGVVNTDTTIIESTSGNFGIALAHICFALNLKFIAVIDSNTPQEKQKMLKLLAYKVVTIDKEDNQGGYLINRIKFVNDYMDDHTNCFNPNQYSNVGNPDSYYYGLSEEIIRSFAHLDVVFLSVSSGGTITGLSRRLKEAYPNIKIVGIDVEGSQIFSSEPKKRRLSGIGSSIRSEVIEMAHIDEFVILSDQAVVDGCKLLYRNELIFAGISSGAAYAVAYRHHEMFPEQTGLFICADDARSYLDFFEEN</sequence>
<protein>
    <submittedName>
        <fullName evidence="4">Pyridoxal-phosphate dependent enzyme</fullName>
    </submittedName>
</protein>
<dbReference type="CDD" id="cd01561">
    <property type="entry name" value="CBS_like"/>
    <property type="match status" value="1"/>
</dbReference>
<evidence type="ECO:0000313" key="4">
    <source>
        <dbReference type="EMBL" id="TBO44288.1"/>
    </source>
</evidence>
<evidence type="ECO:0000256" key="1">
    <source>
        <dbReference type="ARBA" id="ARBA00001933"/>
    </source>
</evidence>
<feature type="domain" description="Tryptophan synthase beta chain-like PALP" evidence="3">
    <location>
        <begin position="22"/>
        <end position="295"/>
    </location>
</feature>
<name>A0A4Q9HGD2_9SPHI</name>
<gene>
    <name evidence="4" type="ORF">EYS08_02965</name>
</gene>
<dbReference type="Proteomes" id="UP000291819">
    <property type="component" value="Unassembled WGS sequence"/>
</dbReference>
<evidence type="ECO:0000313" key="5">
    <source>
        <dbReference type="Proteomes" id="UP000291819"/>
    </source>
</evidence>
<comment type="caution">
    <text evidence="4">The sequence shown here is derived from an EMBL/GenBank/DDBJ whole genome shotgun (WGS) entry which is preliminary data.</text>
</comment>
<dbReference type="Pfam" id="PF00291">
    <property type="entry name" value="PALP"/>
    <property type="match status" value="1"/>
</dbReference>
<dbReference type="SUPFAM" id="SSF53686">
    <property type="entry name" value="Tryptophan synthase beta subunit-like PLP-dependent enzymes"/>
    <property type="match status" value="1"/>
</dbReference>
<dbReference type="EMBL" id="SIXF01000002">
    <property type="protein sequence ID" value="TBO44288.1"/>
    <property type="molecule type" value="Genomic_DNA"/>
</dbReference>
<reference evidence="4 5" key="1">
    <citation type="submission" date="2019-02" db="EMBL/GenBank/DDBJ databases">
        <title>Pedobacter kyonggii whole genome sequence analysis.</title>
        <authorList>
            <person name="Dahal R.H."/>
        </authorList>
    </citation>
    <scope>NUCLEOTIDE SEQUENCE [LARGE SCALE GENOMIC DNA]</scope>
    <source>
        <strain evidence="4 5">K-4-11-1</strain>
    </source>
</reference>
<dbReference type="InterPro" id="IPR050214">
    <property type="entry name" value="Cys_Synth/Cystath_Beta-Synth"/>
</dbReference>
<dbReference type="InterPro" id="IPR001926">
    <property type="entry name" value="TrpB-like_PALP"/>
</dbReference>
<evidence type="ECO:0000259" key="3">
    <source>
        <dbReference type="Pfam" id="PF00291"/>
    </source>
</evidence>
<evidence type="ECO:0000256" key="2">
    <source>
        <dbReference type="ARBA" id="ARBA00022898"/>
    </source>
</evidence>
<comment type="cofactor">
    <cofactor evidence="1">
        <name>pyridoxal 5'-phosphate</name>
        <dbReference type="ChEBI" id="CHEBI:597326"/>
    </cofactor>
</comment>
<dbReference type="OrthoDB" id="9808024at2"/>
<accession>A0A4Q9HGD2</accession>
<dbReference type="AlphaFoldDB" id="A0A4Q9HGD2"/>
<dbReference type="GO" id="GO:1901605">
    <property type="term" value="P:alpha-amino acid metabolic process"/>
    <property type="evidence" value="ECO:0007669"/>
    <property type="project" value="UniProtKB-ARBA"/>
</dbReference>
<organism evidence="4 5">
    <name type="scientific">Pedobacter kyonggii</name>
    <dbReference type="NCBI Taxonomy" id="1926871"/>
    <lineage>
        <taxon>Bacteria</taxon>
        <taxon>Pseudomonadati</taxon>
        <taxon>Bacteroidota</taxon>
        <taxon>Sphingobacteriia</taxon>
        <taxon>Sphingobacteriales</taxon>
        <taxon>Sphingobacteriaceae</taxon>
        <taxon>Pedobacter</taxon>
    </lineage>
</organism>
<keyword evidence="2" id="KW-0663">Pyridoxal phosphate</keyword>
<dbReference type="InterPro" id="IPR036052">
    <property type="entry name" value="TrpB-like_PALP_sf"/>
</dbReference>
<dbReference type="Gene3D" id="3.40.50.1100">
    <property type="match status" value="2"/>
</dbReference>
<keyword evidence="5" id="KW-1185">Reference proteome</keyword>